<evidence type="ECO:0000313" key="1">
    <source>
        <dbReference type="EMBL" id="DAD80189.1"/>
    </source>
</evidence>
<proteinExistence type="predicted"/>
<accession>A0A8S5MCZ8</accession>
<name>A0A8S5MCZ8_9CAUD</name>
<protein>
    <submittedName>
        <fullName evidence="1">Uncharacterized protein</fullName>
    </submittedName>
</protein>
<organism evidence="1">
    <name type="scientific">Siphoviridae sp. cttxG5</name>
    <dbReference type="NCBI Taxonomy" id="2826498"/>
    <lineage>
        <taxon>Viruses</taxon>
        <taxon>Duplodnaviria</taxon>
        <taxon>Heunggongvirae</taxon>
        <taxon>Uroviricota</taxon>
        <taxon>Caudoviricetes</taxon>
    </lineage>
</organism>
<sequence length="342" mass="39489">MEHKDFDVYEILKGVPVGTKLYTPMCGKVGFAYLATNKEAGEVIWTTDKNGEYTFNKNGRWMEGGEVMLFPSGKMRDWSKFAWKKGDVLVTEDGNAHIIFEKFTDDTYTIFAGKYYYCKNGKKGYTYLRECDNAITEEFTSETEDAAKIYISFIEKRLDGKLNRETLEVEKPKKKPAFEIGKLYVFREEDEDGELTIIGKLIGKNESEDTLSFGNQYEIENEKFVTDQAFDLRISVHDELREATEGEAVTFQEACTLWAKSKEKKDKEQPCFKTFDKELVRSRKKSNWIPALFVRDRGENYASRYTVLPIHSGIGADFVHCIPYEGNENIAFTDYDVENLPF</sequence>
<reference evidence="1" key="1">
    <citation type="journal article" date="2021" name="Proc. Natl. Acad. Sci. U.S.A.">
        <title>A Catalog of Tens of Thousands of Viruses from Human Metagenomes Reveals Hidden Associations with Chronic Diseases.</title>
        <authorList>
            <person name="Tisza M.J."/>
            <person name="Buck C.B."/>
        </authorList>
    </citation>
    <scope>NUCLEOTIDE SEQUENCE</scope>
    <source>
        <strain evidence="1">CttxG5</strain>
    </source>
</reference>
<dbReference type="EMBL" id="BK014881">
    <property type="protein sequence ID" value="DAD80189.1"/>
    <property type="molecule type" value="Genomic_DNA"/>
</dbReference>